<evidence type="ECO:0000313" key="4">
    <source>
        <dbReference type="Proteomes" id="UP000054771"/>
    </source>
</evidence>
<accession>A0A0U5CCB7</accession>
<feature type="compositionally biased region" description="Basic and acidic residues" evidence="1">
    <location>
        <begin position="265"/>
        <end position="277"/>
    </location>
</feature>
<keyword evidence="2" id="KW-1133">Transmembrane helix</keyword>
<protein>
    <recommendedName>
        <fullName evidence="5">Receptor L-domain domain-containing protein</fullName>
    </recommendedName>
</protein>
<evidence type="ECO:0000256" key="2">
    <source>
        <dbReference type="SAM" id="Phobius"/>
    </source>
</evidence>
<feature type="region of interest" description="Disordered" evidence="1">
    <location>
        <begin position="192"/>
        <end position="217"/>
    </location>
</feature>
<evidence type="ECO:0000256" key="1">
    <source>
        <dbReference type="SAM" id="MobiDB-lite"/>
    </source>
</evidence>
<keyword evidence="2" id="KW-0472">Membrane</keyword>
<feature type="transmembrane region" description="Helical" evidence="2">
    <location>
        <begin position="225"/>
        <end position="250"/>
    </location>
</feature>
<proteinExistence type="predicted"/>
<keyword evidence="2" id="KW-0812">Transmembrane</keyword>
<dbReference type="EMBL" id="CDMC01000009">
    <property type="protein sequence ID" value="CEL07308.1"/>
    <property type="molecule type" value="Genomic_DNA"/>
</dbReference>
<feature type="compositionally biased region" description="Low complexity" evidence="1">
    <location>
        <begin position="192"/>
        <end position="209"/>
    </location>
</feature>
<sequence length="339" mass="35845">MLPLSTSVFTTCFAQLGASLTCGGAEPISISSQDDLDFYSDCDTLISAIEFSSNLTGDITLDGVLLIGGRLSIEDTGISSFTAPDLANASDIRITNNANLNKLNFTNLHSVYGDLSVSDNEKLEQLHFQGLLVISQDVNLTGAFTDISFGDRLQGIDGDLTASSTKNLDCGPLDTLNDDGIIQGSFSCIANSDSSSSSPSPTPTSESNPAYPTIQSDNSSSNHNIAWIIGIGVGFGVPLFAALIIGALWLMRRRQRKRAAVASEKGTHRTPESDETHSNGINSQAPLEVEDTDRYAHEMGVDTGVSELPPNKSALAAELDSRGGISELPAQEVERAKSP</sequence>
<feature type="region of interest" description="Disordered" evidence="1">
    <location>
        <begin position="260"/>
        <end position="339"/>
    </location>
</feature>
<reference evidence="4" key="1">
    <citation type="journal article" date="2016" name="Genome Announc.">
        <title>Draft genome sequences of fungus Aspergillus calidoustus.</title>
        <authorList>
            <person name="Horn F."/>
            <person name="Linde J."/>
            <person name="Mattern D.J."/>
            <person name="Walther G."/>
            <person name="Guthke R."/>
            <person name="Scherlach K."/>
            <person name="Martin K."/>
            <person name="Brakhage A.A."/>
            <person name="Petzke L."/>
            <person name="Valiante V."/>
        </authorList>
    </citation>
    <scope>NUCLEOTIDE SEQUENCE [LARGE SCALE GENOMIC DNA]</scope>
    <source>
        <strain evidence="4">SF006504</strain>
    </source>
</reference>
<name>A0A0U5CCB7_ASPCI</name>
<evidence type="ECO:0008006" key="5">
    <source>
        <dbReference type="Google" id="ProtNLM"/>
    </source>
</evidence>
<dbReference type="STRING" id="454130.A0A0U5CCB7"/>
<organism evidence="3 4">
    <name type="scientific">Aspergillus calidoustus</name>
    <dbReference type="NCBI Taxonomy" id="454130"/>
    <lineage>
        <taxon>Eukaryota</taxon>
        <taxon>Fungi</taxon>
        <taxon>Dikarya</taxon>
        <taxon>Ascomycota</taxon>
        <taxon>Pezizomycotina</taxon>
        <taxon>Eurotiomycetes</taxon>
        <taxon>Eurotiomycetidae</taxon>
        <taxon>Eurotiales</taxon>
        <taxon>Aspergillaceae</taxon>
        <taxon>Aspergillus</taxon>
        <taxon>Aspergillus subgen. Nidulantes</taxon>
    </lineage>
</organism>
<dbReference type="SUPFAM" id="SSF52058">
    <property type="entry name" value="L domain-like"/>
    <property type="match status" value="1"/>
</dbReference>
<keyword evidence="4" id="KW-1185">Reference proteome</keyword>
<dbReference type="Proteomes" id="UP000054771">
    <property type="component" value="Unassembled WGS sequence"/>
</dbReference>
<dbReference type="CDD" id="cd12087">
    <property type="entry name" value="TM_EGFR-like"/>
    <property type="match status" value="1"/>
</dbReference>
<dbReference type="OMA" id="HNIAWII"/>
<dbReference type="AlphaFoldDB" id="A0A0U5CCB7"/>
<evidence type="ECO:0000313" key="3">
    <source>
        <dbReference type="EMBL" id="CEL07308.1"/>
    </source>
</evidence>
<gene>
    <name evidence="3" type="ORF">ASPCAL10469</name>
</gene>